<dbReference type="Gene3D" id="1.20.59.20">
    <property type="match status" value="1"/>
</dbReference>
<comment type="domain">
    <text evidence="8">The N-terminal region contains the highly conserved SGGXDS motif, predicted to be a P-loop motif involved in ATP binding.</text>
</comment>
<dbReference type="GO" id="GO:0032267">
    <property type="term" value="F:tRNA(Ile)-lysidine synthase activity"/>
    <property type="evidence" value="ECO:0007669"/>
    <property type="project" value="UniProtKB-EC"/>
</dbReference>
<evidence type="ECO:0000256" key="6">
    <source>
        <dbReference type="ARBA" id="ARBA00022840"/>
    </source>
</evidence>
<dbReference type="Pfam" id="PF11734">
    <property type="entry name" value="TilS_C"/>
    <property type="match status" value="1"/>
</dbReference>
<keyword evidence="6 8" id="KW-0067">ATP-binding</keyword>
<comment type="catalytic activity">
    <reaction evidence="7 8">
        <text>cytidine(34) in tRNA(Ile2) + L-lysine + ATP = lysidine(34) in tRNA(Ile2) + AMP + diphosphate + H(+)</text>
        <dbReference type="Rhea" id="RHEA:43744"/>
        <dbReference type="Rhea" id="RHEA-COMP:10625"/>
        <dbReference type="Rhea" id="RHEA-COMP:10670"/>
        <dbReference type="ChEBI" id="CHEBI:15378"/>
        <dbReference type="ChEBI" id="CHEBI:30616"/>
        <dbReference type="ChEBI" id="CHEBI:32551"/>
        <dbReference type="ChEBI" id="CHEBI:33019"/>
        <dbReference type="ChEBI" id="CHEBI:82748"/>
        <dbReference type="ChEBI" id="CHEBI:83665"/>
        <dbReference type="ChEBI" id="CHEBI:456215"/>
        <dbReference type="EC" id="6.3.4.19"/>
    </reaction>
</comment>
<dbReference type="KEGG" id="ares:IWH25_14840"/>
<gene>
    <name evidence="8 10" type="primary">tilS</name>
    <name evidence="10" type="ORF">IWH25_14840</name>
</gene>
<comment type="subcellular location">
    <subcellularLocation>
        <location evidence="1 8">Cytoplasm</location>
    </subcellularLocation>
</comment>
<dbReference type="InterPro" id="IPR012796">
    <property type="entry name" value="Lysidine-tRNA-synth_C"/>
</dbReference>
<dbReference type="EC" id="6.3.4.19" evidence="8"/>
<proteinExistence type="inferred from homology"/>
<dbReference type="AlphaFoldDB" id="A0A974PWY2"/>
<dbReference type="InterPro" id="IPR012094">
    <property type="entry name" value="tRNA_Ile_lys_synt"/>
</dbReference>
<dbReference type="InterPro" id="IPR011063">
    <property type="entry name" value="TilS/TtcA_N"/>
</dbReference>
<dbReference type="PANTHER" id="PTHR43033">
    <property type="entry name" value="TRNA(ILE)-LYSIDINE SYNTHASE-RELATED"/>
    <property type="match status" value="1"/>
</dbReference>
<dbReference type="CDD" id="cd01992">
    <property type="entry name" value="TilS_N"/>
    <property type="match status" value="1"/>
</dbReference>
<evidence type="ECO:0000259" key="9">
    <source>
        <dbReference type="SMART" id="SM00977"/>
    </source>
</evidence>
<dbReference type="Gene3D" id="3.40.50.620">
    <property type="entry name" value="HUPs"/>
    <property type="match status" value="1"/>
</dbReference>
<evidence type="ECO:0000256" key="8">
    <source>
        <dbReference type="HAMAP-Rule" id="MF_01161"/>
    </source>
</evidence>
<accession>A0A974PWY2</accession>
<dbReference type="EMBL" id="CP064781">
    <property type="protein sequence ID" value="QRJ63017.1"/>
    <property type="molecule type" value="Genomic_DNA"/>
</dbReference>
<evidence type="ECO:0000313" key="10">
    <source>
        <dbReference type="EMBL" id="QRJ63017.1"/>
    </source>
</evidence>
<dbReference type="GO" id="GO:0005524">
    <property type="term" value="F:ATP binding"/>
    <property type="evidence" value="ECO:0007669"/>
    <property type="project" value="UniProtKB-UniRule"/>
</dbReference>
<dbReference type="Pfam" id="PF09179">
    <property type="entry name" value="TilS"/>
    <property type="match status" value="1"/>
</dbReference>
<dbReference type="NCBIfam" id="TIGR02433">
    <property type="entry name" value="lysidine_TilS_C"/>
    <property type="match status" value="1"/>
</dbReference>
<comment type="similarity">
    <text evidence="8">Belongs to the tRNA(Ile)-lysidine synthase family.</text>
</comment>
<evidence type="ECO:0000256" key="7">
    <source>
        <dbReference type="ARBA" id="ARBA00048539"/>
    </source>
</evidence>
<dbReference type="PANTHER" id="PTHR43033:SF1">
    <property type="entry name" value="TRNA(ILE)-LYSIDINE SYNTHASE-RELATED"/>
    <property type="match status" value="1"/>
</dbReference>
<dbReference type="GO" id="GO:0006400">
    <property type="term" value="P:tRNA modification"/>
    <property type="evidence" value="ECO:0007669"/>
    <property type="project" value="UniProtKB-UniRule"/>
</dbReference>
<sequence length="448" mass="47960">MAASRNSPPTDLPERVAAFFAPRLPQGRRVCVALSGGRDSVALLQALAEVRAALPLQLSALHVHHGLSANADAWADGCAERCRSLDLPLQVVRVRVDDERGEGLEAAARRARYAAFAGCDADWLALAHHRDDQAETLLLNLLRGAGAHGLAAMPEERLLAAGASLRLVRPLLATARGEIEAWLQARGLTWIDDESNADSRLRRNFLRNDILPRLAGIFPDPAAALARSAAHLAENVALADALAAIDAAAVVDGERLRLAAFNALPAARRGNLLRHHLRHHGWRMPDARYLGEILRQLAAAEAGAAPAFPLDDGALRVFRGQLFLCPPETPAAALPWHGEAELPWAGGVLRFRAGDGIGVRLTALAGTACAIRVRRGGEHLQPDPRRPRRPLKKLLQESALPPWQRGRLPLLWCGDALVWVAGLGVDARYAAAAGEAGVLPIWETAAGG</sequence>
<dbReference type="Pfam" id="PF01171">
    <property type="entry name" value="ATP_bind_3"/>
    <property type="match status" value="1"/>
</dbReference>
<evidence type="ECO:0000256" key="3">
    <source>
        <dbReference type="ARBA" id="ARBA00022598"/>
    </source>
</evidence>
<evidence type="ECO:0000256" key="5">
    <source>
        <dbReference type="ARBA" id="ARBA00022741"/>
    </source>
</evidence>
<feature type="binding site" evidence="8">
    <location>
        <begin position="35"/>
        <end position="40"/>
    </location>
    <ligand>
        <name>ATP</name>
        <dbReference type="ChEBI" id="CHEBI:30616"/>
    </ligand>
</feature>
<reference evidence="10" key="1">
    <citation type="submission" date="2020-11" db="EMBL/GenBank/DDBJ databases">
        <title>Azospira restricta DSM 18626 genome sequence.</title>
        <authorList>
            <person name="Moe W.M."/>
        </authorList>
    </citation>
    <scope>NUCLEOTIDE SEQUENCE</scope>
    <source>
        <strain evidence="10">DSM 18626</strain>
    </source>
</reference>
<keyword evidence="4 8" id="KW-0819">tRNA processing</keyword>
<evidence type="ECO:0000256" key="1">
    <source>
        <dbReference type="ARBA" id="ARBA00004496"/>
    </source>
</evidence>
<dbReference type="InterPro" id="IPR014729">
    <property type="entry name" value="Rossmann-like_a/b/a_fold"/>
</dbReference>
<dbReference type="GO" id="GO:0005737">
    <property type="term" value="C:cytoplasm"/>
    <property type="evidence" value="ECO:0007669"/>
    <property type="project" value="UniProtKB-SubCell"/>
</dbReference>
<protein>
    <recommendedName>
        <fullName evidence="8">tRNA(Ile)-lysidine synthase</fullName>
        <ecNumber evidence="8">6.3.4.19</ecNumber>
    </recommendedName>
    <alternativeName>
        <fullName evidence="8">tRNA(Ile)-2-lysyl-cytidine synthase</fullName>
    </alternativeName>
    <alternativeName>
        <fullName evidence="8">tRNA(Ile)-lysidine synthetase</fullName>
    </alternativeName>
</protein>
<dbReference type="SUPFAM" id="SSF82829">
    <property type="entry name" value="MesJ substrate recognition domain-like"/>
    <property type="match status" value="1"/>
</dbReference>
<dbReference type="SMART" id="SM00977">
    <property type="entry name" value="TilS_C"/>
    <property type="match status" value="1"/>
</dbReference>
<dbReference type="InterPro" id="IPR015262">
    <property type="entry name" value="tRNA_Ile_lys_synt_subst-bd"/>
</dbReference>
<dbReference type="NCBIfam" id="TIGR02432">
    <property type="entry name" value="lysidine_TilS_N"/>
    <property type="match status" value="1"/>
</dbReference>
<keyword evidence="11" id="KW-1185">Reference proteome</keyword>
<dbReference type="HAMAP" id="MF_01161">
    <property type="entry name" value="tRNA_Ile_lys_synt"/>
    <property type="match status" value="1"/>
</dbReference>
<dbReference type="SUPFAM" id="SSF52402">
    <property type="entry name" value="Adenine nucleotide alpha hydrolases-like"/>
    <property type="match status" value="1"/>
</dbReference>
<evidence type="ECO:0000256" key="4">
    <source>
        <dbReference type="ARBA" id="ARBA00022694"/>
    </source>
</evidence>
<dbReference type="InterPro" id="IPR012795">
    <property type="entry name" value="tRNA_Ile_lys_synt_N"/>
</dbReference>
<organism evidence="10 11">
    <name type="scientific">Azospira restricta</name>
    <dbReference type="NCBI Taxonomy" id="404405"/>
    <lineage>
        <taxon>Bacteria</taxon>
        <taxon>Pseudomonadati</taxon>
        <taxon>Pseudomonadota</taxon>
        <taxon>Betaproteobacteria</taxon>
        <taxon>Rhodocyclales</taxon>
        <taxon>Rhodocyclaceae</taxon>
        <taxon>Azospira</taxon>
    </lineage>
</organism>
<keyword evidence="5 8" id="KW-0547">Nucleotide-binding</keyword>
<evidence type="ECO:0000313" key="11">
    <source>
        <dbReference type="Proteomes" id="UP000663444"/>
    </source>
</evidence>
<name>A0A974PWY2_9RHOO</name>
<keyword evidence="2 8" id="KW-0963">Cytoplasm</keyword>
<keyword evidence="3 8" id="KW-0436">Ligase</keyword>
<evidence type="ECO:0000256" key="2">
    <source>
        <dbReference type="ARBA" id="ARBA00022490"/>
    </source>
</evidence>
<feature type="domain" description="Lysidine-tRNA(Ile) synthetase C-terminal" evidence="9">
    <location>
        <begin position="369"/>
        <end position="442"/>
    </location>
</feature>
<dbReference type="Proteomes" id="UP000663444">
    <property type="component" value="Chromosome"/>
</dbReference>
<dbReference type="SUPFAM" id="SSF56037">
    <property type="entry name" value="PheT/TilS domain"/>
    <property type="match status" value="1"/>
</dbReference>
<comment type="function">
    <text evidence="8">Ligates lysine onto the cytidine present at position 34 of the AUA codon-specific tRNA(Ile) that contains the anticodon CAU, in an ATP-dependent manner. Cytidine is converted to lysidine, thus changing the amino acid specificity of the tRNA from methionine to isoleucine.</text>
</comment>